<name>A0ABM8SAK1_9BURK</name>
<dbReference type="InterPro" id="IPR011051">
    <property type="entry name" value="RmlC_Cupin_sf"/>
</dbReference>
<dbReference type="SUPFAM" id="SSF51182">
    <property type="entry name" value="RmlC-like cupins"/>
    <property type="match status" value="1"/>
</dbReference>
<reference evidence="3 4" key="1">
    <citation type="submission" date="2021-02" db="EMBL/GenBank/DDBJ databases">
        <authorList>
            <person name="Vanwijnsberghe S."/>
        </authorList>
    </citation>
    <scope>NUCLEOTIDE SEQUENCE [LARGE SCALE GENOMIC DNA]</scope>
    <source>
        <strain evidence="3 4">R-69658</strain>
    </source>
</reference>
<proteinExistence type="predicted"/>
<keyword evidence="1" id="KW-0238">DNA-binding</keyword>
<dbReference type="InterPro" id="IPR032783">
    <property type="entry name" value="AraC_lig"/>
</dbReference>
<evidence type="ECO:0000313" key="4">
    <source>
        <dbReference type="Proteomes" id="UP000674425"/>
    </source>
</evidence>
<sequence>MIDPLAEVVTLLQPNARFSKLVHGASPWRISRSDAGQPFYCVILEGGCRLAIDGHEPIELLPGDFVLIPAAYGVAMSSLELPPPGVETAAPIALGCYVALNLGFSGAVRLGIK</sequence>
<evidence type="ECO:0000256" key="1">
    <source>
        <dbReference type="ARBA" id="ARBA00023125"/>
    </source>
</evidence>
<comment type="caution">
    <text evidence="3">The sequence shown here is derived from an EMBL/GenBank/DDBJ whole genome shotgun (WGS) entry which is preliminary data.</text>
</comment>
<feature type="domain" description="AraC-type transcription regulator ligand-binding" evidence="2">
    <location>
        <begin position="3"/>
        <end position="84"/>
    </location>
</feature>
<evidence type="ECO:0000259" key="2">
    <source>
        <dbReference type="Pfam" id="PF12852"/>
    </source>
</evidence>
<gene>
    <name evidence="3" type="ORF">R69658_04825</name>
</gene>
<accession>A0ABM8SAK1</accession>
<evidence type="ECO:0000313" key="3">
    <source>
        <dbReference type="EMBL" id="CAE6797904.1"/>
    </source>
</evidence>
<dbReference type="EMBL" id="CAJNAU010000051">
    <property type="protein sequence ID" value="CAE6797904.1"/>
    <property type="molecule type" value="Genomic_DNA"/>
</dbReference>
<keyword evidence="4" id="KW-1185">Reference proteome</keyword>
<dbReference type="Pfam" id="PF12852">
    <property type="entry name" value="Cupin_6"/>
    <property type="match status" value="1"/>
</dbReference>
<protein>
    <recommendedName>
        <fullName evidence="2">AraC-type transcription regulator ligand-binding domain-containing protein</fullName>
    </recommendedName>
</protein>
<organism evidence="3 4">
    <name type="scientific">Paraburkholderia aspalathi</name>
    <dbReference type="NCBI Taxonomy" id="1324617"/>
    <lineage>
        <taxon>Bacteria</taxon>
        <taxon>Pseudomonadati</taxon>
        <taxon>Pseudomonadota</taxon>
        <taxon>Betaproteobacteria</taxon>
        <taxon>Burkholderiales</taxon>
        <taxon>Burkholderiaceae</taxon>
        <taxon>Paraburkholderia</taxon>
    </lineage>
</organism>
<dbReference type="Proteomes" id="UP000674425">
    <property type="component" value="Unassembled WGS sequence"/>
</dbReference>